<evidence type="ECO:0000313" key="6">
    <source>
        <dbReference type="EMBL" id="MCB7388566.1"/>
    </source>
</evidence>
<evidence type="ECO:0000256" key="4">
    <source>
        <dbReference type="ARBA" id="ARBA00023136"/>
    </source>
</evidence>
<dbReference type="PANTHER" id="PTHR35529">
    <property type="entry name" value="MANGANESE EFFLUX PUMP MNTP-RELATED"/>
    <property type="match status" value="1"/>
</dbReference>
<keyword evidence="7" id="KW-1185">Reference proteome</keyword>
<organism evidence="6 7">
    <name type="scientific">Bariatricus massiliensis</name>
    <dbReference type="NCBI Taxonomy" id="1745713"/>
    <lineage>
        <taxon>Bacteria</taxon>
        <taxon>Bacillati</taxon>
        <taxon>Bacillota</taxon>
        <taxon>Clostridia</taxon>
        <taxon>Lachnospirales</taxon>
        <taxon>Lachnospiraceae</taxon>
        <taxon>Bariatricus</taxon>
    </lineage>
</organism>
<dbReference type="RefSeq" id="WP_154670257.1">
    <property type="nucleotide sequence ID" value="NZ_JAJCIQ010000012.1"/>
</dbReference>
<evidence type="ECO:0000256" key="1">
    <source>
        <dbReference type="ARBA" id="ARBA00022475"/>
    </source>
</evidence>
<name>A0ABS8DJE9_9FIRM</name>
<keyword evidence="1" id="KW-1003">Cell membrane</keyword>
<keyword evidence="2 5" id="KW-0812">Transmembrane</keyword>
<dbReference type="Pfam" id="PF02659">
    <property type="entry name" value="Mntp"/>
    <property type="match status" value="2"/>
</dbReference>
<gene>
    <name evidence="6" type="ORF">LIZ65_14855</name>
</gene>
<proteinExistence type="predicted"/>
<feature type="transmembrane region" description="Helical" evidence="5">
    <location>
        <begin position="196"/>
        <end position="216"/>
    </location>
</feature>
<reference evidence="6 7" key="1">
    <citation type="submission" date="2021-10" db="EMBL/GenBank/DDBJ databases">
        <title>Collection of gut derived symbiotic bacterial strains cultured from healthy donors.</title>
        <authorList>
            <person name="Lin H."/>
            <person name="Littmann E."/>
            <person name="Kohout C."/>
            <person name="Pamer E.G."/>
        </authorList>
    </citation>
    <scope>NUCLEOTIDE SEQUENCE [LARGE SCALE GENOMIC DNA]</scope>
    <source>
        <strain evidence="6 7">DFI.1.165</strain>
    </source>
</reference>
<keyword evidence="3 5" id="KW-1133">Transmembrane helix</keyword>
<accession>A0ABS8DJE9</accession>
<dbReference type="EMBL" id="JAJCIS010000012">
    <property type="protein sequence ID" value="MCB7388566.1"/>
    <property type="molecule type" value="Genomic_DNA"/>
</dbReference>
<evidence type="ECO:0000256" key="3">
    <source>
        <dbReference type="ARBA" id="ARBA00022989"/>
    </source>
</evidence>
<protein>
    <submittedName>
        <fullName evidence="6">Manganese efflux pump</fullName>
    </submittedName>
</protein>
<dbReference type="Proteomes" id="UP001299546">
    <property type="component" value="Unassembled WGS sequence"/>
</dbReference>
<comment type="caution">
    <text evidence="6">The sequence shown here is derived from an EMBL/GenBank/DDBJ whole genome shotgun (WGS) entry which is preliminary data.</text>
</comment>
<feature type="transmembrane region" description="Helical" evidence="5">
    <location>
        <begin position="127"/>
        <end position="149"/>
    </location>
</feature>
<sequence>MPLRRQKGNAIAFDCTYVQSLYHKRRKGSGALRHLLFNKMIIFEYSKRNKDFIQSQESPMHLISSLLFALSANMDTFIVGMSCGIKKDHISLFRNMVISLITLAGTVISISAGLTLAPLLPKKAAQISGSIILILLGLYYIIKSIIIRIKESHKNKLMRISALSAAELPDCSEESTCDIKMTELPPDRHLLPMKDAVLLGLALSINNIGMGIGASITGVELFPTAVLTLAVSMLFLTLGNQLGESTFFKTIRWAADPLSGLILVGLGVYEIFI</sequence>
<evidence type="ECO:0000256" key="5">
    <source>
        <dbReference type="SAM" id="Phobius"/>
    </source>
</evidence>
<dbReference type="InterPro" id="IPR003810">
    <property type="entry name" value="Mntp/YtaF"/>
</dbReference>
<feature type="transmembrane region" description="Helical" evidence="5">
    <location>
        <begin position="222"/>
        <end position="239"/>
    </location>
</feature>
<evidence type="ECO:0000313" key="7">
    <source>
        <dbReference type="Proteomes" id="UP001299546"/>
    </source>
</evidence>
<feature type="transmembrane region" description="Helical" evidence="5">
    <location>
        <begin position="97"/>
        <end position="121"/>
    </location>
</feature>
<evidence type="ECO:0000256" key="2">
    <source>
        <dbReference type="ARBA" id="ARBA00022692"/>
    </source>
</evidence>
<dbReference type="PANTHER" id="PTHR35529:SF2">
    <property type="entry name" value="SPORULATION PROTEIN YTAF-RELATED"/>
    <property type="match status" value="1"/>
</dbReference>
<keyword evidence="4 5" id="KW-0472">Membrane</keyword>